<dbReference type="PANTHER" id="PTHR21043">
    <property type="entry name" value="IOJAP SUPERFAMILY ORTHOLOG"/>
    <property type="match status" value="1"/>
</dbReference>
<dbReference type="STRING" id="1802579.A2310_00805"/>
<dbReference type="GO" id="GO:0005737">
    <property type="term" value="C:cytoplasm"/>
    <property type="evidence" value="ECO:0007669"/>
    <property type="project" value="UniProtKB-SubCell"/>
</dbReference>
<accession>A0A1F4SRW2</accession>
<evidence type="ECO:0000313" key="4">
    <source>
        <dbReference type="Proteomes" id="UP000178417"/>
    </source>
</evidence>
<dbReference type="HAMAP" id="MF_01477">
    <property type="entry name" value="Iojap_RsfS"/>
    <property type="match status" value="1"/>
</dbReference>
<gene>
    <name evidence="2" type="primary">rsfS</name>
    <name evidence="3" type="ORF">A2310_00805</name>
</gene>
<comment type="caution">
    <text evidence="3">The sequence shown here is derived from an EMBL/GenBank/DDBJ whole genome shotgun (WGS) entry which is preliminary data.</text>
</comment>
<dbReference type="PANTHER" id="PTHR21043:SF0">
    <property type="entry name" value="MITOCHONDRIAL ASSEMBLY OF RIBOSOMAL LARGE SUBUNIT PROTEIN 1"/>
    <property type="match status" value="1"/>
</dbReference>
<dbReference type="EMBL" id="MEUB01000022">
    <property type="protein sequence ID" value="OGC23057.1"/>
    <property type="molecule type" value="Genomic_DNA"/>
</dbReference>
<dbReference type="InterPro" id="IPR004394">
    <property type="entry name" value="Iojap/RsfS/C7orf30"/>
</dbReference>
<dbReference type="GO" id="GO:0017148">
    <property type="term" value="P:negative regulation of translation"/>
    <property type="evidence" value="ECO:0007669"/>
    <property type="project" value="UniProtKB-UniRule"/>
</dbReference>
<protein>
    <recommendedName>
        <fullName evidence="2">Ribosomal silencing factor RsfS</fullName>
    </recommendedName>
</protein>
<name>A0A1F4SRW2_UNCSA</name>
<dbReference type="GO" id="GO:0090071">
    <property type="term" value="P:negative regulation of ribosome biogenesis"/>
    <property type="evidence" value="ECO:0007669"/>
    <property type="project" value="UniProtKB-UniRule"/>
</dbReference>
<proteinExistence type="inferred from homology"/>
<evidence type="ECO:0000313" key="3">
    <source>
        <dbReference type="EMBL" id="OGC23057.1"/>
    </source>
</evidence>
<comment type="function">
    <text evidence="2">Functions as a ribosomal silencing factor. Interacts with ribosomal protein uL14 (rplN), blocking formation of intersubunit bridge B8. Prevents association of the 30S and 50S ribosomal subunits and the formation of functional ribosomes, thus repressing translation.</text>
</comment>
<evidence type="ECO:0000256" key="2">
    <source>
        <dbReference type="HAMAP-Rule" id="MF_01477"/>
    </source>
</evidence>
<evidence type="ECO:0000256" key="1">
    <source>
        <dbReference type="ARBA" id="ARBA00010574"/>
    </source>
</evidence>
<keyword evidence="2" id="KW-0810">Translation regulation</keyword>
<dbReference type="Proteomes" id="UP000178417">
    <property type="component" value="Unassembled WGS sequence"/>
</dbReference>
<dbReference type="AlphaFoldDB" id="A0A1F4SRW2"/>
<organism evidence="3 4">
    <name type="scientific">candidate division WOR-1 bacterium RIFOXYB2_FULL_37_13</name>
    <dbReference type="NCBI Taxonomy" id="1802579"/>
    <lineage>
        <taxon>Bacteria</taxon>
        <taxon>Bacillati</taxon>
        <taxon>Saganbacteria</taxon>
    </lineage>
</organism>
<keyword evidence="2" id="KW-0678">Repressor</keyword>
<comment type="subcellular location">
    <subcellularLocation>
        <location evidence="2">Cytoplasm</location>
    </subcellularLocation>
</comment>
<dbReference type="GO" id="GO:0042256">
    <property type="term" value="P:cytosolic ribosome assembly"/>
    <property type="evidence" value="ECO:0007669"/>
    <property type="project" value="UniProtKB-UniRule"/>
</dbReference>
<dbReference type="Pfam" id="PF02410">
    <property type="entry name" value="RsfS"/>
    <property type="match status" value="1"/>
</dbReference>
<keyword evidence="2" id="KW-0963">Cytoplasm</keyword>
<dbReference type="Gene3D" id="3.30.460.10">
    <property type="entry name" value="Beta Polymerase, domain 2"/>
    <property type="match status" value="1"/>
</dbReference>
<dbReference type="NCBIfam" id="TIGR00090">
    <property type="entry name" value="rsfS_iojap_ybeB"/>
    <property type="match status" value="1"/>
</dbReference>
<dbReference type="InterPro" id="IPR043519">
    <property type="entry name" value="NT_sf"/>
</dbReference>
<dbReference type="GO" id="GO:0043023">
    <property type="term" value="F:ribosomal large subunit binding"/>
    <property type="evidence" value="ECO:0007669"/>
    <property type="project" value="TreeGrafter"/>
</dbReference>
<dbReference type="SUPFAM" id="SSF81301">
    <property type="entry name" value="Nucleotidyltransferase"/>
    <property type="match status" value="1"/>
</dbReference>
<comment type="similarity">
    <text evidence="1 2">Belongs to the Iojap/RsfS family.</text>
</comment>
<sequence length="116" mass="13073">MTKKDSTDKLLSIITKSAEDKKATDPVILDITRKGRIIDFMVIVSGESTPHLKAIAKEIEAQVKKLGIVGTIWEGTVDSGWLIFDLGSILVHIMSEKERKYYNLEELWGKEAVVYH</sequence>
<reference evidence="3 4" key="1">
    <citation type="journal article" date="2016" name="Nat. Commun.">
        <title>Thousands of microbial genomes shed light on interconnected biogeochemical processes in an aquifer system.</title>
        <authorList>
            <person name="Anantharaman K."/>
            <person name="Brown C.T."/>
            <person name="Hug L.A."/>
            <person name="Sharon I."/>
            <person name="Castelle C.J."/>
            <person name="Probst A.J."/>
            <person name="Thomas B.C."/>
            <person name="Singh A."/>
            <person name="Wilkins M.J."/>
            <person name="Karaoz U."/>
            <person name="Brodie E.L."/>
            <person name="Williams K.H."/>
            <person name="Hubbard S.S."/>
            <person name="Banfield J.F."/>
        </authorList>
    </citation>
    <scope>NUCLEOTIDE SEQUENCE [LARGE SCALE GENOMIC DNA]</scope>
</reference>
<comment type="subunit">
    <text evidence="2">Interacts with ribosomal protein uL14 (rplN).</text>
</comment>